<dbReference type="InterPro" id="IPR044862">
    <property type="entry name" value="Pro_4_hyd_alph_FE2OG_OXY"/>
</dbReference>
<keyword evidence="5" id="KW-0408">Iron</keyword>
<evidence type="ECO:0000256" key="1">
    <source>
        <dbReference type="ARBA" id="ARBA00001961"/>
    </source>
</evidence>
<organism evidence="7 8">
    <name type="scientific">Chitinophaga ginsengisegetis</name>
    <dbReference type="NCBI Taxonomy" id="393003"/>
    <lineage>
        <taxon>Bacteria</taxon>
        <taxon>Pseudomonadati</taxon>
        <taxon>Bacteroidota</taxon>
        <taxon>Chitinophagia</taxon>
        <taxon>Chitinophagales</taxon>
        <taxon>Chitinophagaceae</taxon>
        <taxon>Chitinophaga</taxon>
    </lineage>
</organism>
<sequence length="191" mass="21910">MFPLKPDVMEKITYTPEIFTIKNVLSTAECARLIEKSEAMGYEEATVDVGGGGGVQRMIKGVRNNERVLYKDVAYATFIWERLKNFAPEGKDNRTACGVNELFRFYKYSPGQRFKMHKDGSFERNRFEASQYTFMIYLNEAYTGEETIFASGEIIRPESGTALIFHHPLRHEGSLLTAGVKYVLRTDIMYK</sequence>
<evidence type="ECO:0000313" key="7">
    <source>
        <dbReference type="EMBL" id="SKD04941.1"/>
    </source>
</evidence>
<proteinExistence type="predicted"/>
<dbReference type="EMBL" id="FUZZ01000002">
    <property type="protein sequence ID" value="SKD04941.1"/>
    <property type="molecule type" value="Genomic_DNA"/>
</dbReference>
<dbReference type="Pfam" id="PF13640">
    <property type="entry name" value="2OG-FeII_Oxy_3"/>
    <property type="match status" value="1"/>
</dbReference>
<evidence type="ECO:0000256" key="3">
    <source>
        <dbReference type="ARBA" id="ARBA00022964"/>
    </source>
</evidence>
<keyword evidence="4" id="KW-0560">Oxidoreductase</keyword>
<evidence type="ECO:0000259" key="6">
    <source>
        <dbReference type="SMART" id="SM00702"/>
    </source>
</evidence>
<dbReference type="Gene3D" id="2.60.120.620">
    <property type="entry name" value="q2cbj1_9rhob like domain"/>
    <property type="match status" value="1"/>
</dbReference>
<dbReference type="InterPro" id="IPR045054">
    <property type="entry name" value="P4HA-like"/>
</dbReference>
<comment type="cofactor">
    <cofactor evidence="1">
        <name>L-ascorbate</name>
        <dbReference type="ChEBI" id="CHEBI:38290"/>
    </cofactor>
</comment>
<dbReference type="SMART" id="SM00702">
    <property type="entry name" value="P4Hc"/>
    <property type="match status" value="1"/>
</dbReference>
<keyword evidence="2" id="KW-0479">Metal-binding</keyword>
<dbReference type="GO" id="GO:0005506">
    <property type="term" value="F:iron ion binding"/>
    <property type="evidence" value="ECO:0007669"/>
    <property type="project" value="InterPro"/>
</dbReference>
<dbReference type="PANTHER" id="PTHR10869:SF236">
    <property type="entry name" value="PROLYL 4-HYDROXYLASE ALPHA SUBUNIT DOMAIN-CONTAINING PROTEIN"/>
    <property type="match status" value="1"/>
</dbReference>
<keyword evidence="3" id="KW-0223">Dioxygenase</keyword>
<dbReference type="AlphaFoldDB" id="A0A1T5NWQ5"/>
<accession>A0A1T5NWQ5</accession>
<keyword evidence="8" id="KW-1185">Reference proteome</keyword>
<dbReference type="InterPro" id="IPR006620">
    <property type="entry name" value="Pro_4_hyd_alph"/>
</dbReference>
<evidence type="ECO:0000256" key="4">
    <source>
        <dbReference type="ARBA" id="ARBA00023002"/>
    </source>
</evidence>
<feature type="domain" description="Prolyl 4-hydroxylase alpha subunit" evidence="6">
    <location>
        <begin position="16"/>
        <end position="189"/>
    </location>
</feature>
<dbReference type="Proteomes" id="UP000190166">
    <property type="component" value="Unassembled WGS sequence"/>
</dbReference>
<gene>
    <name evidence="7" type="ORF">SAMN05660461_2973</name>
</gene>
<evidence type="ECO:0000256" key="2">
    <source>
        <dbReference type="ARBA" id="ARBA00022723"/>
    </source>
</evidence>
<protein>
    <submittedName>
        <fullName evidence="7">2OG-Fe(II) oxygenase superfamily protein</fullName>
    </submittedName>
</protein>
<reference evidence="7 8" key="1">
    <citation type="submission" date="2017-02" db="EMBL/GenBank/DDBJ databases">
        <authorList>
            <person name="Peterson S.W."/>
        </authorList>
    </citation>
    <scope>NUCLEOTIDE SEQUENCE [LARGE SCALE GENOMIC DNA]</scope>
    <source>
        <strain evidence="7 8">DSM 18108</strain>
    </source>
</reference>
<dbReference type="GO" id="GO:0031418">
    <property type="term" value="F:L-ascorbic acid binding"/>
    <property type="evidence" value="ECO:0007669"/>
    <property type="project" value="InterPro"/>
</dbReference>
<dbReference type="GO" id="GO:0004656">
    <property type="term" value="F:procollagen-proline 4-dioxygenase activity"/>
    <property type="evidence" value="ECO:0007669"/>
    <property type="project" value="TreeGrafter"/>
</dbReference>
<evidence type="ECO:0000256" key="5">
    <source>
        <dbReference type="ARBA" id="ARBA00023004"/>
    </source>
</evidence>
<name>A0A1T5NWQ5_9BACT</name>
<dbReference type="PANTHER" id="PTHR10869">
    <property type="entry name" value="PROLYL 4-HYDROXYLASE ALPHA SUBUNIT"/>
    <property type="match status" value="1"/>
</dbReference>
<evidence type="ECO:0000313" key="8">
    <source>
        <dbReference type="Proteomes" id="UP000190166"/>
    </source>
</evidence>
<dbReference type="STRING" id="393003.SAMN05660461_2973"/>